<protein>
    <submittedName>
        <fullName evidence="1">Uncharacterized protein</fullName>
    </submittedName>
</protein>
<gene>
    <name evidence="1" type="ORF">NPIL_201071</name>
</gene>
<sequence>MCTCSNRELGGSNIPISLLVCRDTFACWHCKHVRARGVTSYLIDGHTYRSVTNFRDAVIPGCESACKLLKISRLKNSATNGRMRSVYTSQWRITGGCPIVRDCSTREVEQEPAKMSYNCESFCAPQPSF</sequence>
<name>A0A8X6NHC3_NEPPI</name>
<evidence type="ECO:0000313" key="2">
    <source>
        <dbReference type="Proteomes" id="UP000887013"/>
    </source>
</evidence>
<keyword evidence="2" id="KW-1185">Reference proteome</keyword>
<dbReference type="Proteomes" id="UP000887013">
    <property type="component" value="Unassembled WGS sequence"/>
</dbReference>
<comment type="caution">
    <text evidence="1">The sequence shown here is derived from an EMBL/GenBank/DDBJ whole genome shotgun (WGS) entry which is preliminary data.</text>
</comment>
<proteinExistence type="predicted"/>
<dbReference type="EMBL" id="BMAW01057835">
    <property type="protein sequence ID" value="GFT13164.1"/>
    <property type="molecule type" value="Genomic_DNA"/>
</dbReference>
<accession>A0A8X6NHC3</accession>
<reference evidence="1" key="1">
    <citation type="submission" date="2020-08" db="EMBL/GenBank/DDBJ databases">
        <title>Multicomponent nature underlies the extraordinary mechanical properties of spider dragline silk.</title>
        <authorList>
            <person name="Kono N."/>
            <person name="Nakamura H."/>
            <person name="Mori M."/>
            <person name="Yoshida Y."/>
            <person name="Ohtoshi R."/>
            <person name="Malay A.D."/>
            <person name="Moran D.A.P."/>
            <person name="Tomita M."/>
            <person name="Numata K."/>
            <person name="Arakawa K."/>
        </authorList>
    </citation>
    <scope>NUCLEOTIDE SEQUENCE</scope>
</reference>
<organism evidence="1 2">
    <name type="scientific">Nephila pilipes</name>
    <name type="common">Giant wood spider</name>
    <name type="synonym">Nephila maculata</name>
    <dbReference type="NCBI Taxonomy" id="299642"/>
    <lineage>
        <taxon>Eukaryota</taxon>
        <taxon>Metazoa</taxon>
        <taxon>Ecdysozoa</taxon>
        <taxon>Arthropoda</taxon>
        <taxon>Chelicerata</taxon>
        <taxon>Arachnida</taxon>
        <taxon>Araneae</taxon>
        <taxon>Araneomorphae</taxon>
        <taxon>Entelegynae</taxon>
        <taxon>Araneoidea</taxon>
        <taxon>Nephilidae</taxon>
        <taxon>Nephila</taxon>
    </lineage>
</organism>
<evidence type="ECO:0000313" key="1">
    <source>
        <dbReference type="EMBL" id="GFT13164.1"/>
    </source>
</evidence>
<dbReference type="AlphaFoldDB" id="A0A8X6NHC3"/>
<dbReference type="OrthoDB" id="7451474at2759"/>